<feature type="compositionally biased region" description="Low complexity" evidence="1">
    <location>
        <begin position="374"/>
        <end position="396"/>
    </location>
</feature>
<dbReference type="RefSeq" id="WP_203891910.1">
    <property type="nucleotide sequence ID" value="NZ_BOOH01000028.1"/>
</dbReference>
<keyword evidence="2" id="KW-0812">Transmembrane</keyword>
<dbReference type="PANTHER" id="PTHR43384">
    <property type="entry name" value="SEPTUM SITE-DETERMINING PROTEIN MIND HOMOLOG, CHLOROPLASTIC-RELATED"/>
    <property type="match status" value="1"/>
</dbReference>
<keyword evidence="4" id="KW-1185">Reference proteome</keyword>
<feature type="transmembrane region" description="Helical" evidence="2">
    <location>
        <begin position="56"/>
        <end position="74"/>
    </location>
</feature>
<keyword evidence="2" id="KW-0472">Membrane</keyword>
<dbReference type="SUPFAM" id="SSF52540">
    <property type="entry name" value="P-loop containing nucleoside triphosphate hydrolases"/>
    <property type="match status" value="1"/>
</dbReference>
<feature type="region of interest" description="Disordered" evidence="1">
    <location>
        <begin position="210"/>
        <end position="490"/>
    </location>
</feature>
<feature type="compositionally biased region" description="Basic and acidic residues" evidence="1">
    <location>
        <begin position="432"/>
        <end position="448"/>
    </location>
</feature>
<dbReference type="InterPro" id="IPR025608">
    <property type="entry name" value="TcpE"/>
</dbReference>
<dbReference type="EMBL" id="BOOH01000028">
    <property type="protein sequence ID" value="GIH77340.1"/>
    <property type="molecule type" value="Genomic_DNA"/>
</dbReference>
<sequence length="849" mass="87852">MDLPTYTNIWRIEKRLYKLYDLRLPMPLPIVWIGVFVGVIAPWSLLLYLVGVPFDAPWHVVYLVPPGVVTWLSTRPVIESKRLTELLQSQVRYLGEPRTWCRMAPEAEPAEITLTGRVWRAAPRQAAPARVKIARKARHAQPKRAATPSRAVRPAVAAAAAAAAGAPVTRDRVVWGSAHAPRRGAAPALGQAVAAPGAPAAPITGASRIGAQERPPAPERPFAPVSETPAATPERPFASVSETSVPETSVSETSAAVVPERPFTVIPGTPPAAVSETSSPPSAPAAPAASVASESPAAPGPPVTDAGNAAPGSKPSAPAPPSAPASPETVGGRPAGRATSVDTEALRRLRRLAAATGTDRFSPPPGPPSPPAQTPGVPAGGDRAPAAPDRGQAAARGVDETPAASGREEAPAASEGSQGIAGQGAGETPAASRREETPAESAGREAAVRRLAGSSPAEPRSGTRAETDESVLAQHRKGQPPVGGEGKVWPPTRPGLVPGSSGLVPGNAMNVSIRAVPRGGASQPDAPPVPVPRPGQGETRVRRVESVVGRDSEGGWRRLAQVVMGPGGGRTDGSEVDEARAKGVFSGSRRVVVLGCTGGAGQTTTALMLGHTLARYREDRVLAVDAGTGSHALSSRIQAESPETLSSLLAGLDGVHGYLGMRAYTSRCASGLEVLAGDADAGAEQRMADRGLFSDRRLGRAMDLLDAHYKLIVMDPAAALAARVLPHADQLVLVVPASEDGPDAVAMTYEWLDGHGCADLRRRAVLVVNGVSRRSMGDVEQAEAVARGRCRAIVRVPWEDELAPGRADRVEPSHLRAPGRRAYLALAGVVVAGLGAARTARMSEEEVAQ</sequence>
<dbReference type="InterPro" id="IPR050625">
    <property type="entry name" value="ParA/MinD_ATPase"/>
</dbReference>
<evidence type="ECO:0000313" key="4">
    <source>
        <dbReference type="Proteomes" id="UP000616724"/>
    </source>
</evidence>
<feature type="compositionally biased region" description="Low complexity" evidence="1">
    <location>
        <begin position="239"/>
        <end position="254"/>
    </location>
</feature>
<dbReference type="GO" id="GO:0005829">
    <property type="term" value="C:cytosol"/>
    <property type="evidence" value="ECO:0007669"/>
    <property type="project" value="TreeGrafter"/>
</dbReference>
<proteinExistence type="predicted"/>
<feature type="compositionally biased region" description="Basic and acidic residues" evidence="1">
    <location>
        <begin position="539"/>
        <end position="549"/>
    </location>
</feature>
<feature type="compositionally biased region" description="Pro residues" evidence="1">
    <location>
        <begin position="362"/>
        <end position="373"/>
    </location>
</feature>
<feature type="region of interest" description="Disordered" evidence="1">
    <location>
        <begin position="518"/>
        <end position="549"/>
    </location>
</feature>
<comment type="caution">
    <text evidence="3">The sequence shown here is derived from an EMBL/GenBank/DDBJ whole genome shotgun (WGS) entry which is preliminary data.</text>
</comment>
<feature type="transmembrane region" description="Helical" evidence="2">
    <location>
        <begin position="28"/>
        <end position="50"/>
    </location>
</feature>
<organism evidence="3 4">
    <name type="scientific">Planobispora longispora</name>
    <dbReference type="NCBI Taxonomy" id="28887"/>
    <lineage>
        <taxon>Bacteria</taxon>
        <taxon>Bacillati</taxon>
        <taxon>Actinomycetota</taxon>
        <taxon>Actinomycetes</taxon>
        <taxon>Streptosporangiales</taxon>
        <taxon>Streptosporangiaceae</taxon>
        <taxon>Planobispora</taxon>
    </lineage>
</organism>
<keyword evidence="2" id="KW-1133">Transmembrane helix</keyword>
<evidence type="ECO:0008006" key="5">
    <source>
        <dbReference type="Google" id="ProtNLM"/>
    </source>
</evidence>
<dbReference type="GO" id="GO:0005524">
    <property type="term" value="F:ATP binding"/>
    <property type="evidence" value="ECO:0007669"/>
    <property type="project" value="TreeGrafter"/>
</dbReference>
<feature type="compositionally biased region" description="Low complexity" evidence="1">
    <location>
        <begin position="271"/>
        <end position="297"/>
    </location>
</feature>
<dbReference type="Proteomes" id="UP000616724">
    <property type="component" value="Unassembled WGS sequence"/>
</dbReference>
<evidence type="ECO:0000256" key="1">
    <source>
        <dbReference type="SAM" id="MobiDB-lite"/>
    </source>
</evidence>
<feature type="compositionally biased region" description="Low complexity" evidence="1">
    <location>
        <begin position="306"/>
        <end position="316"/>
    </location>
</feature>
<dbReference type="AlphaFoldDB" id="A0A8J3RLU4"/>
<reference evidence="3 4" key="1">
    <citation type="submission" date="2021-01" db="EMBL/GenBank/DDBJ databases">
        <title>Whole genome shotgun sequence of Planobispora longispora NBRC 13918.</title>
        <authorList>
            <person name="Komaki H."/>
            <person name="Tamura T."/>
        </authorList>
    </citation>
    <scope>NUCLEOTIDE SEQUENCE [LARGE SCALE GENOMIC DNA]</scope>
    <source>
        <strain evidence="3 4">NBRC 13918</strain>
    </source>
</reference>
<dbReference type="Gene3D" id="3.40.50.300">
    <property type="entry name" value="P-loop containing nucleotide triphosphate hydrolases"/>
    <property type="match status" value="1"/>
</dbReference>
<accession>A0A8J3RLU4</accession>
<dbReference type="GO" id="GO:0016887">
    <property type="term" value="F:ATP hydrolysis activity"/>
    <property type="evidence" value="ECO:0007669"/>
    <property type="project" value="TreeGrafter"/>
</dbReference>
<evidence type="ECO:0000256" key="2">
    <source>
        <dbReference type="SAM" id="Phobius"/>
    </source>
</evidence>
<name>A0A8J3RLU4_9ACTN</name>
<dbReference type="Pfam" id="PF12648">
    <property type="entry name" value="TcpE"/>
    <property type="match status" value="1"/>
</dbReference>
<protein>
    <recommendedName>
        <fullName evidence="5">MinD-like ATPase involved in chromosome partitioning or flagellar assembly</fullName>
    </recommendedName>
</protein>
<dbReference type="PANTHER" id="PTHR43384:SF14">
    <property type="entry name" value="ESX-1 SECRETION-ASSOCIATED PROTEIN ESPI"/>
    <property type="match status" value="1"/>
</dbReference>
<evidence type="ECO:0000313" key="3">
    <source>
        <dbReference type="EMBL" id="GIH77340.1"/>
    </source>
</evidence>
<dbReference type="GO" id="GO:0009898">
    <property type="term" value="C:cytoplasmic side of plasma membrane"/>
    <property type="evidence" value="ECO:0007669"/>
    <property type="project" value="TreeGrafter"/>
</dbReference>
<gene>
    <name evidence="3" type="ORF">Plo01_37690</name>
</gene>
<dbReference type="GO" id="GO:0051782">
    <property type="term" value="P:negative regulation of cell division"/>
    <property type="evidence" value="ECO:0007669"/>
    <property type="project" value="TreeGrafter"/>
</dbReference>
<dbReference type="InterPro" id="IPR027417">
    <property type="entry name" value="P-loop_NTPase"/>
</dbReference>